<evidence type="ECO:0000256" key="3">
    <source>
        <dbReference type="PIRSR" id="PIRSR000097-3"/>
    </source>
</evidence>
<dbReference type="AlphaFoldDB" id="A0A0V8GDI3"/>
<feature type="binding site" evidence="2">
    <location>
        <position position="125"/>
    </location>
    <ligand>
        <name>substrate</name>
    </ligand>
</feature>
<dbReference type="Gene3D" id="3.20.20.100">
    <property type="entry name" value="NADP-dependent oxidoreductase domain"/>
    <property type="match status" value="1"/>
</dbReference>
<reference evidence="5 6" key="1">
    <citation type="journal article" date="2015" name="Int. J. Syst. Evol. Microbiol.">
        <title>Exiguobacterium enclense sp. nov., isolated from sediment.</title>
        <authorList>
            <person name="Dastager S.G."/>
            <person name="Mawlankar R."/>
            <person name="Sonalkar V.V."/>
            <person name="Thorat M.N."/>
            <person name="Mual P."/>
            <person name="Verma A."/>
            <person name="Krishnamurthi S."/>
            <person name="Tang S.K."/>
            <person name="Li W.J."/>
        </authorList>
    </citation>
    <scope>NUCLEOTIDE SEQUENCE [LARGE SCALE GENOMIC DNA]</scope>
    <source>
        <strain evidence="5 6">NIO-1109</strain>
    </source>
</reference>
<sequence>MNATEKTLILAALKQKTVTFPDQTHVRALGQGTWRMGEESEKHEAEIEALRVGLDSGMELIDTAEMYGEGASEELIRDAIAGRREEVFLVSKVYPHHAGGEALKQACSNTLERLGTDYLDLYLLHWRGDIPLKETVEGLEALKQEGKIRRWGVSNFDVSDMKELLALPSGDQCAVNQVLYHLGSRGIEYELLPLLREHGIPVMAYCPLAEGGSLRDQLLNHPTVEELAETHGVEPAQILLAWAIREGDVIAIPKAGQAHHVEANGRAALLDLTEEELAALDQAFPAPTKKEPLDIV</sequence>
<dbReference type="PANTHER" id="PTHR43638:SF3">
    <property type="entry name" value="ALDEHYDE REDUCTASE"/>
    <property type="match status" value="1"/>
</dbReference>
<accession>A0A0V8GDI3</accession>
<dbReference type="RefSeq" id="WP_058265652.1">
    <property type="nucleotide sequence ID" value="NZ_FMYN01000004.1"/>
</dbReference>
<evidence type="ECO:0000256" key="1">
    <source>
        <dbReference type="PIRSR" id="PIRSR000097-1"/>
    </source>
</evidence>
<dbReference type="Pfam" id="PF00248">
    <property type="entry name" value="Aldo_ket_red"/>
    <property type="match status" value="1"/>
</dbReference>
<feature type="site" description="Lowers pKa of active site Tyr" evidence="3">
    <location>
        <position position="92"/>
    </location>
</feature>
<gene>
    <name evidence="5" type="ORF">AS033_12100</name>
</gene>
<dbReference type="EMBL" id="LNQL01000004">
    <property type="protein sequence ID" value="KSU48360.1"/>
    <property type="molecule type" value="Genomic_DNA"/>
</dbReference>
<feature type="domain" description="NADP-dependent oxidoreductase" evidence="4">
    <location>
        <begin position="29"/>
        <end position="283"/>
    </location>
</feature>
<dbReference type="InterPro" id="IPR036812">
    <property type="entry name" value="NAD(P)_OxRdtase_dom_sf"/>
</dbReference>
<feature type="active site" description="Proton donor" evidence="1">
    <location>
        <position position="67"/>
    </location>
</feature>
<dbReference type="InterPro" id="IPR020471">
    <property type="entry name" value="AKR"/>
</dbReference>
<evidence type="ECO:0000259" key="4">
    <source>
        <dbReference type="Pfam" id="PF00248"/>
    </source>
</evidence>
<dbReference type="CDD" id="cd19138">
    <property type="entry name" value="AKR_YeaE"/>
    <property type="match status" value="1"/>
</dbReference>
<dbReference type="SUPFAM" id="SSF51430">
    <property type="entry name" value="NAD(P)-linked oxidoreductase"/>
    <property type="match status" value="1"/>
</dbReference>
<dbReference type="PANTHER" id="PTHR43638">
    <property type="entry name" value="OXIDOREDUCTASE, ALDO/KETO REDUCTASE FAMILY PROTEIN"/>
    <property type="match status" value="1"/>
</dbReference>
<dbReference type="PRINTS" id="PR00069">
    <property type="entry name" value="ALDKETRDTASE"/>
</dbReference>
<name>A0A0V8GDI3_9BACL</name>
<evidence type="ECO:0000313" key="6">
    <source>
        <dbReference type="Proteomes" id="UP000053797"/>
    </source>
</evidence>
<protein>
    <recommendedName>
        <fullName evidence="4">NADP-dependent oxidoreductase domain-containing protein</fullName>
    </recommendedName>
</protein>
<dbReference type="PIRSF" id="PIRSF000097">
    <property type="entry name" value="AKR"/>
    <property type="match status" value="1"/>
</dbReference>
<evidence type="ECO:0000313" key="5">
    <source>
        <dbReference type="EMBL" id="KSU48360.1"/>
    </source>
</evidence>
<comment type="caution">
    <text evidence="5">The sequence shown here is derived from an EMBL/GenBank/DDBJ whole genome shotgun (WGS) entry which is preliminary data.</text>
</comment>
<dbReference type="InterPro" id="IPR023210">
    <property type="entry name" value="NADP_OxRdtase_dom"/>
</dbReference>
<dbReference type="GO" id="GO:0016491">
    <property type="term" value="F:oxidoreductase activity"/>
    <property type="evidence" value="ECO:0007669"/>
    <property type="project" value="InterPro"/>
</dbReference>
<evidence type="ECO:0000256" key="2">
    <source>
        <dbReference type="PIRSR" id="PIRSR000097-2"/>
    </source>
</evidence>
<dbReference type="Proteomes" id="UP000053797">
    <property type="component" value="Unassembled WGS sequence"/>
</dbReference>
<dbReference type="OrthoDB" id="9773828at2"/>
<organism evidence="5 6">
    <name type="scientific">Exiguobacterium indicum</name>
    <dbReference type="NCBI Taxonomy" id="296995"/>
    <lineage>
        <taxon>Bacteria</taxon>
        <taxon>Bacillati</taxon>
        <taxon>Bacillota</taxon>
        <taxon>Bacilli</taxon>
        <taxon>Bacillales</taxon>
        <taxon>Bacillales Family XII. Incertae Sedis</taxon>
        <taxon>Exiguobacterium</taxon>
    </lineage>
</organism>
<proteinExistence type="predicted"/>